<feature type="transmembrane region" description="Helical" evidence="7">
    <location>
        <begin position="145"/>
        <end position="166"/>
    </location>
</feature>
<reference evidence="8 9" key="1">
    <citation type="submission" date="2015-01" db="EMBL/GenBank/DDBJ databases">
        <title>Vibrio sp. C1 JCM 19231 whole genome shotgun sequence.</title>
        <authorList>
            <person name="Sawabe T."/>
            <person name="Meirelles P."/>
            <person name="Feng G."/>
            <person name="Sayaka M."/>
            <person name="Hattori M."/>
            <person name="Ohkuma M."/>
        </authorList>
    </citation>
    <scope>NUCLEOTIDE SEQUENCE [LARGE SCALE GENOMIC DNA]</scope>
    <source>
        <strain evidence="9">JCM 19231</strain>
    </source>
</reference>
<feature type="transmembrane region" description="Helical" evidence="7">
    <location>
        <begin position="257"/>
        <end position="282"/>
    </location>
</feature>
<evidence type="ECO:0000256" key="1">
    <source>
        <dbReference type="ARBA" id="ARBA00004141"/>
    </source>
</evidence>
<dbReference type="Proteomes" id="UP000031671">
    <property type="component" value="Unassembled WGS sequence"/>
</dbReference>
<dbReference type="EMBL" id="BBRZ01000066">
    <property type="protein sequence ID" value="GAM57868.1"/>
    <property type="molecule type" value="Genomic_DNA"/>
</dbReference>
<keyword evidence="5 7" id="KW-0472">Membrane</keyword>
<feature type="transmembrane region" description="Helical" evidence="7">
    <location>
        <begin position="357"/>
        <end position="379"/>
    </location>
</feature>
<evidence type="ECO:0000256" key="3">
    <source>
        <dbReference type="ARBA" id="ARBA00022692"/>
    </source>
</evidence>
<keyword evidence="2 6" id="KW-0813">Transport</keyword>
<accession>A0A0B8P3L7</accession>
<dbReference type="SUPFAM" id="SSF161070">
    <property type="entry name" value="SNF-like"/>
    <property type="match status" value="1"/>
</dbReference>
<comment type="similarity">
    <text evidence="6">Belongs to the sodium:neurotransmitter symporter (SNF) (TC 2.A.22) family.</text>
</comment>
<dbReference type="InterPro" id="IPR037272">
    <property type="entry name" value="SNS_sf"/>
</dbReference>
<evidence type="ECO:0000313" key="9">
    <source>
        <dbReference type="Proteomes" id="UP000031671"/>
    </source>
</evidence>
<feature type="transmembrane region" description="Helical" evidence="7">
    <location>
        <begin position="84"/>
        <end position="108"/>
    </location>
</feature>
<keyword evidence="6" id="KW-0769">Symport</keyword>
<gene>
    <name evidence="8" type="ORF">JCM19231_4133</name>
</gene>
<comment type="subcellular location">
    <subcellularLocation>
        <location evidence="1">Membrane</location>
        <topology evidence="1">Multi-pass membrane protein</topology>
    </subcellularLocation>
</comment>
<evidence type="ECO:0000256" key="5">
    <source>
        <dbReference type="ARBA" id="ARBA00023136"/>
    </source>
</evidence>
<evidence type="ECO:0000256" key="6">
    <source>
        <dbReference type="RuleBase" id="RU003732"/>
    </source>
</evidence>
<keyword evidence="9" id="KW-1185">Reference proteome</keyword>
<dbReference type="GO" id="GO:0015293">
    <property type="term" value="F:symporter activity"/>
    <property type="evidence" value="ECO:0007669"/>
    <property type="project" value="UniProtKB-KW"/>
</dbReference>
<dbReference type="AlphaFoldDB" id="A0A0B8P3L7"/>
<feature type="transmembrane region" description="Helical" evidence="7">
    <location>
        <begin position="178"/>
        <end position="201"/>
    </location>
</feature>
<feature type="transmembrane region" description="Helical" evidence="7">
    <location>
        <begin position="42"/>
        <end position="63"/>
    </location>
</feature>
<feature type="transmembrane region" description="Helical" evidence="7">
    <location>
        <begin position="464"/>
        <end position="484"/>
    </location>
</feature>
<dbReference type="PANTHER" id="PTHR11616">
    <property type="entry name" value="SODIUM/CHLORIDE DEPENDENT TRANSPORTER"/>
    <property type="match status" value="1"/>
</dbReference>
<dbReference type="GO" id="GO:0005886">
    <property type="term" value="C:plasma membrane"/>
    <property type="evidence" value="ECO:0007669"/>
    <property type="project" value="TreeGrafter"/>
</dbReference>
<name>A0A0B8P3L7_9VIBR</name>
<dbReference type="PRINTS" id="PR00176">
    <property type="entry name" value="NANEUSMPORT"/>
</dbReference>
<keyword evidence="3 6" id="KW-0812">Transmembrane</keyword>
<dbReference type="GO" id="GO:0035725">
    <property type="term" value="P:sodium ion transmembrane transport"/>
    <property type="evidence" value="ECO:0007669"/>
    <property type="project" value="TreeGrafter"/>
</dbReference>
<feature type="transmembrane region" description="Helical" evidence="7">
    <location>
        <begin position="221"/>
        <end position="245"/>
    </location>
</feature>
<feature type="transmembrane region" description="Helical" evidence="7">
    <location>
        <begin position="320"/>
        <end position="345"/>
    </location>
</feature>
<keyword evidence="4 7" id="KW-1133">Transmembrane helix</keyword>
<dbReference type="PANTHER" id="PTHR11616:SF240">
    <property type="entry name" value="BLOATED TUBULES, ISOFORM B-RELATED"/>
    <property type="match status" value="1"/>
</dbReference>
<dbReference type="CDD" id="cd10334">
    <property type="entry name" value="SLC6sbd_u1"/>
    <property type="match status" value="1"/>
</dbReference>
<feature type="transmembrane region" description="Helical" evidence="7">
    <location>
        <begin position="12"/>
        <end position="30"/>
    </location>
</feature>
<dbReference type="Pfam" id="PF00209">
    <property type="entry name" value="SNF"/>
    <property type="match status" value="2"/>
</dbReference>
<dbReference type="InterPro" id="IPR000175">
    <property type="entry name" value="Na/ntran_symport"/>
</dbReference>
<evidence type="ECO:0000256" key="7">
    <source>
        <dbReference type="SAM" id="Phobius"/>
    </source>
</evidence>
<evidence type="ECO:0000256" key="4">
    <source>
        <dbReference type="ARBA" id="ARBA00022989"/>
    </source>
</evidence>
<reference evidence="8 9" key="2">
    <citation type="submission" date="2015-01" db="EMBL/GenBank/DDBJ databases">
        <authorList>
            <consortium name="NBRP consortium"/>
            <person name="Sawabe T."/>
            <person name="Meirelles P."/>
            <person name="Feng G."/>
            <person name="Sayaka M."/>
            <person name="Hattori M."/>
            <person name="Ohkuma M."/>
        </authorList>
    </citation>
    <scope>NUCLEOTIDE SEQUENCE [LARGE SCALE GENOMIC DNA]</scope>
    <source>
        <strain evidence="9">JCM 19231</strain>
    </source>
</reference>
<dbReference type="PROSITE" id="PS50267">
    <property type="entry name" value="NA_NEUROTRAN_SYMP_3"/>
    <property type="match status" value="1"/>
</dbReference>
<dbReference type="RefSeq" id="WP_261833562.1">
    <property type="nucleotide sequence ID" value="NZ_AP024881.1"/>
</dbReference>
<feature type="transmembrane region" description="Helical" evidence="7">
    <location>
        <begin position="426"/>
        <end position="444"/>
    </location>
</feature>
<dbReference type="PROSITE" id="PS00610">
    <property type="entry name" value="NA_NEUROTRAN_SYMP_1"/>
    <property type="match status" value="1"/>
</dbReference>
<proteinExistence type="inferred from homology"/>
<sequence length="489" mass="52900">MKREQWGSRTGFILAAVGSAIGLGNIWRFPYMAYENGGGAFFIPYIFAMLTAGIPFMIMEFKIGQKYRGSAPAALKSINPKFEWLGWFQVGIAACIAVYYVAVIGWSISYLGMSFNQGWGTDTNAFFFSQYLNLGDNSPSNLGSIQWKIAGTMLIAWAITYSAIVGGVKAGIERAAKIMMPILFIMVLILIGRTIFLPGALDGVNYLFQPDFSKIMDLKVWAAAYGQIFFTLSIGFAIMLAYSSYLPEKSDINNNAFMTVLINCGFSILAGIMIFAVLGFMAHEQSKELTDVVSAGVGLAFVTLPAAINELPAPYILGPLLFLSLTIAGLSSHISIIEAVTSAIIDKFKIARKKAATLVCGIGALVSLAFATNGGLLLLDLVDYFTNQIGIVLACFIEVILVVMVVKAANIRNYVNNVSDFKIGGWYDICLKFVSPAILAITLFNTLKTTVTDGYGGYAQSDLLTLGWGLLALLVVIGVLINTFSKKEA</sequence>
<comment type="caution">
    <text evidence="8">The sequence shown here is derived from an EMBL/GenBank/DDBJ whole genome shotgun (WGS) entry which is preliminary data.</text>
</comment>
<organism evidence="8 9">
    <name type="scientific">Vibrio ishigakensis</name>
    <dbReference type="NCBI Taxonomy" id="1481914"/>
    <lineage>
        <taxon>Bacteria</taxon>
        <taxon>Pseudomonadati</taxon>
        <taxon>Pseudomonadota</taxon>
        <taxon>Gammaproteobacteria</taxon>
        <taxon>Vibrionales</taxon>
        <taxon>Vibrionaceae</taxon>
        <taxon>Vibrio</taxon>
    </lineage>
</organism>
<evidence type="ECO:0000313" key="8">
    <source>
        <dbReference type="EMBL" id="GAM57868.1"/>
    </source>
</evidence>
<protein>
    <recommendedName>
        <fullName evidence="6">Transporter</fullName>
    </recommendedName>
</protein>
<dbReference type="NCBIfam" id="NF037979">
    <property type="entry name" value="Na_transp"/>
    <property type="match status" value="1"/>
</dbReference>
<evidence type="ECO:0000256" key="2">
    <source>
        <dbReference type="ARBA" id="ARBA00022448"/>
    </source>
</evidence>
<feature type="transmembrane region" description="Helical" evidence="7">
    <location>
        <begin position="385"/>
        <end position="406"/>
    </location>
</feature>